<gene>
    <name evidence="1" type="ORF">PATL70BA_3061</name>
</gene>
<dbReference type="InterPro" id="IPR041492">
    <property type="entry name" value="HAD_2"/>
</dbReference>
<dbReference type="PANTHER" id="PTHR43434">
    <property type="entry name" value="PHOSPHOGLYCOLATE PHOSPHATASE"/>
    <property type="match status" value="1"/>
</dbReference>
<dbReference type="AlphaFoldDB" id="A0A3P7PZL1"/>
<evidence type="ECO:0000313" key="2">
    <source>
        <dbReference type="Proteomes" id="UP000279029"/>
    </source>
</evidence>
<dbReference type="EC" id="3.1.3.5" evidence="1"/>
<dbReference type="SFLD" id="SFLDG01129">
    <property type="entry name" value="C1.5:_HAD__Beta-PGM__Phosphata"/>
    <property type="match status" value="1"/>
</dbReference>
<dbReference type="InterPro" id="IPR006439">
    <property type="entry name" value="HAD-SF_hydro_IA"/>
</dbReference>
<dbReference type="FunFam" id="3.40.50.1000:FF:000022">
    <property type="entry name" value="Phosphoglycolate phosphatase"/>
    <property type="match status" value="1"/>
</dbReference>
<dbReference type="PANTHER" id="PTHR43434:SF20">
    <property type="entry name" value="5'-NUCLEOTIDASE"/>
    <property type="match status" value="1"/>
</dbReference>
<proteinExistence type="predicted"/>
<reference evidence="1 2" key="1">
    <citation type="submission" date="2018-09" db="EMBL/GenBank/DDBJ databases">
        <authorList>
            <person name="Postec A."/>
        </authorList>
    </citation>
    <scope>NUCLEOTIDE SEQUENCE [LARGE SCALE GENOMIC DNA]</scope>
    <source>
        <strain evidence="1">70B-A</strain>
    </source>
</reference>
<dbReference type="RefSeq" id="WP_125138032.1">
    <property type="nucleotide sequence ID" value="NZ_LR130778.1"/>
</dbReference>
<dbReference type="InterPro" id="IPR050155">
    <property type="entry name" value="HAD-like_hydrolase_sf"/>
</dbReference>
<dbReference type="SUPFAM" id="SSF56784">
    <property type="entry name" value="HAD-like"/>
    <property type="match status" value="1"/>
</dbReference>
<keyword evidence="2" id="KW-1185">Reference proteome</keyword>
<dbReference type="Gene3D" id="3.40.50.1000">
    <property type="entry name" value="HAD superfamily/HAD-like"/>
    <property type="match status" value="1"/>
</dbReference>
<dbReference type="KEGG" id="cbar:PATL70BA_3061"/>
<dbReference type="InterPro" id="IPR023198">
    <property type="entry name" value="PGP-like_dom2"/>
</dbReference>
<dbReference type="SFLD" id="SFLDS00003">
    <property type="entry name" value="Haloacid_Dehalogenase"/>
    <property type="match status" value="1"/>
</dbReference>
<dbReference type="GO" id="GO:0004713">
    <property type="term" value="F:protein tyrosine kinase activity"/>
    <property type="evidence" value="ECO:0007669"/>
    <property type="project" value="TreeGrafter"/>
</dbReference>
<organism evidence="1 2">
    <name type="scientific">Petrocella atlantisensis</name>
    <dbReference type="NCBI Taxonomy" id="2173034"/>
    <lineage>
        <taxon>Bacteria</taxon>
        <taxon>Bacillati</taxon>
        <taxon>Bacillota</taxon>
        <taxon>Clostridia</taxon>
        <taxon>Lachnospirales</taxon>
        <taxon>Vallitaleaceae</taxon>
        <taxon>Petrocella</taxon>
    </lineage>
</organism>
<evidence type="ECO:0000313" key="1">
    <source>
        <dbReference type="EMBL" id="VDN48977.1"/>
    </source>
</evidence>
<dbReference type="Proteomes" id="UP000279029">
    <property type="component" value="Chromosome"/>
</dbReference>
<dbReference type="GO" id="GO:0008253">
    <property type="term" value="F:5'-nucleotidase activity"/>
    <property type="evidence" value="ECO:0007669"/>
    <property type="project" value="UniProtKB-EC"/>
</dbReference>
<dbReference type="Gene3D" id="1.10.150.240">
    <property type="entry name" value="Putative phosphatase, domain 2"/>
    <property type="match status" value="1"/>
</dbReference>
<dbReference type="SFLD" id="SFLDG01135">
    <property type="entry name" value="C1.5.6:_HAD__Beta-PGM__Phospha"/>
    <property type="match status" value="1"/>
</dbReference>
<dbReference type="EMBL" id="LR130778">
    <property type="protein sequence ID" value="VDN48977.1"/>
    <property type="molecule type" value="Genomic_DNA"/>
</dbReference>
<dbReference type="Pfam" id="PF13419">
    <property type="entry name" value="HAD_2"/>
    <property type="match status" value="1"/>
</dbReference>
<dbReference type="InterPro" id="IPR023214">
    <property type="entry name" value="HAD_sf"/>
</dbReference>
<dbReference type="GO" id="GO:0005829">
    <property type="term" value="C:cytosol"/>
    <property type="evidence" value="ECO:0007669"/>
    <property type="project" value="TreeGrafter"/>
</dbReference>
<dbReference type="InterPro" id="IPR036412">
    <property type="entry name" value="HAD-like_sf"/>
</dbReference>
<dbReference type="OrthoDB" id="9792518at2"/>
<accession>A0A3P7PZL1</accession>
<sequence>MLYKYILFDLDGTLTDPKTGITRSVAYALKKTKNIDANLDDLTIFIGPPLKESFMDFYDFTEEEAKEAILYYREYFVDHGIYENEIYEGIEELLEDLQKTNTYVLAVATSKPTKFAELIIKHFGLDEYFTSIVGSNLDGTRTKKSEVIEEVLLRLSIKDKREVVMIGDRQHDILGAKEMVIDSIGVTYGYGTYDELKRAGANYIVNSIQGLKDLVLG</sequence>
<dbReference type="NCBIfam" id="TIGR01549">
    <property type="entry name" value="HAD-SF-IA-v1"/>
    <property type="match status" value="1"/>
</dbReference>
<protein>
    <submittedName>
        <fullName evidence="1">5'-nucleotidase</fullName>
        <ecNumber evidence="1">3.1.3.5</ecNumber>
    </submittedName>
</protein>
<name>A0A3P7PZL1_9FIRM</name>
<keyword evidence="1" id="KW-0378">Hydrolase</keyword>